<dbReference type="PANTHER" id="PTHR18829">
    <property type="entry name" value="PROTEIN YAE1 HOMOLOG"/>
    <property type="match status" value="1"/>
</dbReference>
<keyword evidence="9" id="KW-0539">Nucleus</keyword>
<evidence type="ECO:0000313" key="13">
    <source>
        <dbReference type="Proteomes" id="UP000800093"/>
    </source>
</evidence>
<comment type="similarity">
    <text evidence="4">Belongs to the YAE1 family.</text>
</comment>
<evidence type="ECO:0000256" key="6">
    <source>
        <dbReference type="ARBA" id="ARBA00017286"/>
    </source>
</evidence>
<evidence type="ECO:0000256" key="3">
    <source>
        <dbReference type="ARBA" id="ARBA00004496"/>
    </source>
</evidence>
<dbReference type="OrthoDB" id="20086at2759"/>
<evidence type="ECO:0000256" key="10">
    <source>
        <dbReference type="SAM" id="MobiDB-lite"/>
    </source>
</evidence>
<dbReference type="GO" id="GO:0005634">
    <property type="term" value="C:nucleus"/>
    <property type="evidence" value="ECO:0007669"/>
    <property type="project" value="UniProtKB-SubCell"/>
</dbReference>
<evidence type="ECO:0000256" key="7">
    <source>
        <dbReference type="ARBA" id="ARBA00018400"/>
    </source>
</evidence>
<protein>
    <recommendedName>
        <fullName evidence="7">Protein YAE1</fullName>
    </recommendedName>
    <alternativeName>
        <fullName evidence="6">Protein yae1</fullName>
    </alternativeName>
</protein>
<comment type="subcellular location">
    <subcellularLocation>
        <location evidence="3">Cytoplasm</location>
    </subcellularLocation>
    <subcellularLocation>
        <location evidence="2">Nucleus</location>
    </subcellularLocation>
</comment>
<sequence>MLRDMSPTFGPANFASENAPPSPPMSFLNDPLDDIYGSAPSSPVVPPSHALDRNHAHEHEILSDLPSRQRALDTDAYREGLSHSKGQFVQEGFDEGYSLGANFGQRVGYILGVLHGFVSALRGYDDARGKEAVELLNAAQTDLAIQELLGRQWVNEEGIWKWEVQRKGEEVTFREVADQHPVIKHWTAKVSETAHKWGVDLSTIAHATDLDNGDES</sequence>
<reference evidence="13" key="1">
    <citation type="journal article" date="2020" name="Stud. Mycol.">
        <title>101 Dothideomycetes genomes: A test case for predicting lifestyles and emergence of pathogens.</title>
        <authorList>
            <person name="Haridas S."/>
            <person name="Albert R."/>
            <person name="Binder M."/>
            <person name="Bloem J."/>
            <person name="LaButti K."/>
            <person name="Salamov A."/>
            <person name="Andreopoulos B."/>
            <person name="Baker S."/>
            <person name="Barry K."/>
            <person name="Bills G."/>
            <person name="Bluhm B."/>
            <person name="Cannon C."/>
            <person name="Castanera R."/>
            <person name="Culley D."/>
            <person name="Daum C."/>
            <person name="Ezra D."/>
            <person name="Gonzalez J."/>
            <person name="Henrissat B."/>
            <person name="Kuo A."/>
            <person name="Liang C."/>
            <person name="Lipzen A."/>
            <person name="Lutzoni F."/>
            <person name="Magnuson J."/>
            <person name="Mondo S."/>
            <person name="Nolan M."/>
            <person name="Ohm R."/>
            <person name="Pangilinan J."/>
            <person name="Park H.-J."/>
            <person name="Ramirez L."/>
            <person name="Alfaro M."/>
            <person name="Sun H."/>
            <person name="Tritt A."/>
            <person name="Yoshinaga Y."/>
            <person name="Zwiers L.-H."/>
            <person name="Turgeon B."/>
            <person name="Goodwin S."/>
            <person name="Spatafora J."/>
            <person name="Crous P."/>
            <person name="Grigoriev I."/>
        </authorList>
    </citation>
    <scope>NUCLEOTIDE SEQUENCE [LARGE SCALE GENOMIC DNA]</scope>
    <source>
        <strain evidence="13">CBS 304.66</strain>
    </source>
</reference>
<dbReference type="InterPro" id="IPR019191">
    <property type="entry name" value="Essential_protein_Yae1_N"/>
</dbReference>
<evidence type="ECO:0000256" key="1">
    <source>
        <dbReference type="ARBA" id="ARBA00003836"/>
    </source>
</evidence>
<accession>A0A9P4TRW3</accession>
<comment type="subunit">
    <text evidence="5">May form a complex with LTO1.</text>
</comment>
<evidence type="ECO:0000259" key="11">
    <source>
        <dbReference type="Pfam" id="PF09811"/>
    </source>
</evidence>
<dbReference type="Proteomes" id="UP000800093">
    <property type="component" value="Unassembled WGS sequence"/>
</dbReference>
<dbReference type="Pfam" id="PF09811">
    <property type="entry name" value="Yae1_N"/>
    <property type="match status" value="1"/>
</dbReference>
<gene>
    <name evidence="12" type="ORF">CC78DRAFT_538744</name>
</gene>
<name>A0A9P4TRW3_9PLEO</name>
<comment type="caution">
    <text evidence="12">The sequence shown here is derived from an EMBL/GenBank/DDBJ whole genome shotgun (WGS) entry which is preliminary data.</text>
</comment>
<keyword evidence="8" id="KW-0963">Cytoplasm</keyword>
<organism evidence="12 13">
    <name type="scientific">Lojkania enalia</name>
    <dbReference type="NCBI Taxonomy" id="147567"/>
    <lineage>
        <taxon>Eukaryota</taxon>
        <taxon>Fungi</taxon>
        <taxon>Dikarya</taxon>
        <taxon>Ascomycota</taxon>
        <taxon>Pezizomycotina</taxon>
        <taxon>Dothideomycetes</taxon>
        <taxon>Pleosporomycetidae</taxon>
        <taxon>Pleosporales</taxon>
        <taxon>Pleosporales incertae sedis</taxon>
        <taxon>Lojkania</taxon>
    </lineage>
</organism>
<feature type="region of interest" description="Disordered" evidence="10">
    <location>
        <begin position="1"/>
        <end position="33"/>
    </location>
</feature>
<evidence type="ECO:0000256" key="5">
    <source>
        <dbReference type="ARBA" id="ARBA00011427"/>
    </source>
</evidence>
<dbReference type="EMBL" id="ML986578">
    <property type="protein sequence ID" value="KAF2271058.1"/>
    <property type="molecule type" value="Genomic_DNA"/>
</dbReference>
<keyword evidence="13" id="KW-1185">Reference proteome</keyword>
<evidence type="ECO:0000256" key="9">
    <source>
        <dbReference type="ARBA" id="ARBA00023242"/>
    </source>
</evidence>
<dbReference type="PANTHER" id="PTHR18829:SF0">
    <property type="entry name" value="PROTEIN YAE1 HOMOLOG"/>
    <property type="match status" value="1"/>
</dbReference>
<dbReference type="AlphaFoldDB" id="A0A9P4TRW3"/>
<evidence type="ECO:0000256" key="4">
    <source>
        <dbReference type="ARBA" id="ARBA00007096"/>
    </source>
</evidence>
<feature type="domain" description="Essential protein Yae1 N-terminal" evidence="11">
    <location>
        <begin position="77"/>
        <end position="114"/>
    </location>
</feature>
<comment type="function">
    <text evidence="1">The complex LTO1:YAE1 may function as a target specific adapter that probably recruits apo-RPLI1 to the cytosolic iron-sulfur protein assembly (CIA) complex machinery. May be required for biogenesis of the large ribosomal subunit and initiation of translation.</text>
</comment>
<dbReference type="InterPro" id="IPR038881">
    <property type="entry name" value="Yae1-like"/>
</dbReference>
<proteinExistence type="inferred from homology"/>
<evidence type="ECO:0000313" key="12">
    <source>
        <dbReference type="EMBL" id="KAF2271058.1"/>
    </source>
</evidence>
<evidence type="ECO:0000256" key="2">
    <source>
        <dbReference type="ARBA" id="ARBA00004123"/>
    </source>
</evidence>
<evidence type="ECO:0000256" key="8">
    <source>
        <dbReference type="ARBA" id="ARBA00022490"/>
    </source>
</evidence>
<dbReference type="GO" id="GO:0005737">
    <property type="term" value="C:cytoplasm"/>
    <property type="evidence" value="ECO:0007669"/>
    <property type="project" value="UniProtKB-SubCell"/>
</dbReference>